<dbReference type="GO" id="GO:0008080">
    <property type="term" value="F:N-acetyltransferase activity"/>
    <property type="evidence" value="ECO:0007669"/>
    <property type="project" value="InterPro"/>
</dbReference>
<evidence type="ECO:0000313" key="6">
    <source>
        <dbReference type="Proteomes" id="UP000053611"/>
    </source>
</evidence>
<keyword evidence="3" id="KW-0472">Membrane</keyword>
<evidence type="ECO:0000259" key="4">
    <source>
        <dbReference type="Pfam" id="PF00583"/>
    </source>
</evidence>
<dbReference type="SUPFAM" id="SSF55729">
    <property type="entry name" value="Acyl-CoA N-acyltransferases (Nat)"/>
    <property type="match status" value="1"/>
</dbReference>
<evidence type="ECO:0000256" key="3">
    <source>
        <dbReference type="SAM" id="Phobius"/>
    </source>
</evidence>
<dbReference type="Gene3D" id="3.40.630.30">
    <property type="match status" value="1"/>
</dbReference>
<gene>
    <name evidence="5" type="ORF">CC85DRAFT_239568</name>
</gene>
<keyword evidence="3" id="KW-0812">Transmembrane</keyword>
<dbReference type="InterPro" id="IPR016181">
    <property type="entry name" value="Acyl_CoA_acyltransferase"/>
</dbReference>
<dbReference type="PANTHER" id="PTHR13947:SF37">
    <property type="entry name" value="LD18367P"/>
    <property type="match status" value="1"/>
</dbReference>
<dbReference type="InterPro" id="IPR000182">
    <property type="entry name" value="GNAT_dom"/>
</dbReference>
<reference evidence="5 6" key="1">
    <citation type="submission" date="2015-03" db="EMBL/GenBank/DDBJ databases">
        <title>Genomics and transcriptomics of the oil-accumulating basidiomycete yeast T. oleaginosus allow insights into substrate utilization and the diverse evolutionary trajectories of mating systems in fungi.</title>
        <authorList>
            <consortium name="DOE Joint Genome Institute"/>
            <person name="Kourist R."/>
            <person name="Kracht O."/>
            <person name="Bracharz F."/>
            <person name="Lipzen A."/>
            <person name="Nolan M."/>
            <person name="Ohm R."/>
            <person name="Grigoriev I."/>
            <person name="Sun S."/>
            <person name="Heitman J."/>
            <person name="Bruck T."/>
            <person name="Nowrousian M."/>
        </authorList>
    </citation>
    <scope>NUCLEOTIDE SEQUENCE [LARGE SCALE GENOMIC DNA]</scope>
    <source>
        <strain evidence="5 6">IBC0246</strain>
    </source>
</reference>
<keyword evidence="6" id="KW-1185">Reference proteome</keyword>
<dbReference type="CDD" id="cd04301">
    <property type="entry name" value="NAT_SF"/>
    <property type="match status" value="1"/>
</dbReference>
<evidence type="ECO:0000256" key="1">
    <source>
        <dbReference type="ARBA" id="ARBA00022679"/>
    </source>
</evidence>
<name>A0A0J1BDU4_9TREE</name>
<keyword evidence="3" id="KW-1133">Transmembrane helix</keyword>
<dbReference type="PANTHER" id="PTHR13947">
    <property type="entry name" value="GNAT FAMILY N-ACETYLTRANSFERASE"/>
    <property type="match status" value="1"/>
</dbReference>
<dbReference type="GeneID" id="28980745"/>
<feature type="compositionally biased region" description="Basic and acidic residues" evidence="2">
    <location>
        <begin position="328"/>
        <end position="346"/>
    </location>
</feature>
<protein>
    <recommendedName>
        <fullName evidence="4">N-acetyltransferase domain-containing protein</fullName>
    </recommendedName>
</protein>
<keyword evidence="1" id="KW-0808">Transferase</keyword>
<organism evidence="5 6">
    <name type="scientific">Cutaneotrichosporon oleaginosum</name>
    <dbReference type="NCBI Taxonomy" id="879819"/>
    <lineage>
        <taxon>Eukaryota</taxon>
        <taxon>Fungi</taxon>
        <taxon>Dikarya</taxon>
        <taxon>Basidiomycota</taxon>
        <taxon>Agaricomycotina</taxon>
        <taxon>Tremellomycetes</taxon>
        <taxon>Trichosporonales</taxon>
        <taxon>Trichosporonaceae</taxon>
        <taxon>Cutaneotrichosporon</taxon>
    </lineage>
</organism>
<dbReference type="RefSeq" id="XP_018282735.1">
    <property type="nucleotide sequence ID" value="XM_018420142.1"/>
</dbReference>
<proteinExistence type="predicted"/>
<accession>A0A0J1BDU4</accession>
<feature type="transmembrane region" description="Helical" evidence="3">
    <location>
        <begin position="75"/>
        <end position="96"/>
    </location>
</feature>
<dbReference type="InterPro" id="IPR050769">
    <property type="entry name" value="NAT_camello-type"/>
</dbReference>
<feature type="domain" description="N-acetyltransferase" evidence="4">
    <location>
        <begin position="112"/>
        <end position="232"/>
    </location>
</feature>
<sequence>MQESQNGRDFIRPMETRDRAAVEQLVGQGYLEDLAIANKKFYRSPMLILSIIILGFAINHVMGIHTVPITSTLGYAQYCIGPCIVLLPTLAAIDWLQKPSFITKLKAAVAGWNKGFVEEYYAPDVNAMSGAWVFEHKDTIAGVVLLDARNAGQEISKLVPSAPASASASSGEASWMQEGWMEGLRQRAKAQPLSDYEAPKTAEIRHLNVLAPYRKHGVATELLGAALDMAFGLAPGDNEAHDTGKQATVARVIAMASPFTPGGDALWEKMGFVAVPPPMLRQELWREDEAVGLNFWQGHWVMVDREAWLKAREGLYSRFAPKAGMEFGEGRDVAPDGSLIEKKKDQ</sequence>
<feature type="region of interest" description="Disordered" evidence="2">
    <location>
        <begin position="327"/>
        <end position="346"/>
    </location>
</feature>
<dbReference type="OrthoDB" id="2564232at2759"/>
<dbReference type="AlphaFoldDB" id="A0A0J1BDU4"/>
<feature type="transmembrane region" description="Helical" evidence="3">
    <location>
        <begin position="47"/>
        <end position="69"/>
    </location>
</feature>
<evidence type="ECO:0000313" key="5">
    <source>
        <dbReference type="EMBL" id="KLT46244.1"/>
    </source>
</evidence>
<dbReference type="Pfam" id="PF00583">
    <property type="entry name" value="Acetyltransf_1"/>
    <property type="match status" value="1"/>
</dbReference>
<dbReference type="Proteomes" id="UP000053611">
    <property type="component" value="Unassembled WGS sequence"/>
</dbReference>
<evidence type="ECO:0000256" key="2">
    <source>
        <dbReference type="SAM" id="MobiDB-lite"/>
    </source>
</evidence>
<dbReference type="EMBL" id="KQ087178">
    <property type="protein sequence ID" value="KLT46244.1"/>
    <property type="molecule type" value="Genomic_DNA"/>
</dbReference>